<dbReference type="InterPro" id="IPR022644">
    <property type="entry name" value="De-COase2_N"/>
</dbReference>
<keyword evidence="6" id="KW-1185">Reference proteome</keyword>
<proteinExistence type="predicted"/>
<dbReference type="GO" id="GO:0008836">
    <property type="term" value="F:diaminopimelate decarboxylase activity"/>
    <property type="evidence" value="ECO:0007669"/>
    <property type="project" value="TreeGrafter"/>
</dbReference>
<dbReference type="SUPFAM" id="SSF50621">
    <property type="entry name" value="Alanine racemase C-terminal domain-like"/>
    <property type="match status" value="1"/>
</dbReference>
<evidence type="ECO:0000313" key="6">
    <source>
        <dbReference type="Proteomes" id="UP000526734"/>
    </source>
</evidence>
<dbReference type="PANTHER" id="PTHR43727:SF2">
    <property type="entry name" value="GROUP IV DECARBOXYLASE"/>
    <property type="match status" value="1"/>
</dbReference>
<feature type="domain" description="Orn/DAP/Arg decarboxylase 2 C-terminal" evidence="3">
    <location>
        <begin position="19"/>
        <end position="322"/>
    </location>
</feature>
<dbReference type="InterPro" id="IPR009006">
    <property type="entry name" value="Ala_racemase/Decarboxylase_C"/>
</dbReference>
<dbReference type="Gene3D" id="3.20.20.10">
    <property type="entry name" value="Alanine racemase"/>
    <property type="match status" value="1"/>
</dbReference>
<sequence length="365" mass="38254">MERNVTDLLSVADEAGTPCYVYDLADLRAGRQSLLAALPARAELRYALSANPHPELLREIREAGVLPAVRSSGELDAALVAGWPGRDVLYTGPARRDADLEWALGLGVRTFAVDSPVALDQLARRAAGRPVRCLLRVNACGSVRAGADPDAVFAEPSRFTGRDGVRVVGLHVCADADADSAADLTGRLISVLAREGGPVERVGFTGFAPRFAHLLAGGPFVSFEVDRELVGSAATLVTAVLDVRFSGGGQTAVLESGANHIGPFAGRHRRPLTPKLISRPLSGDLVDTVLIGPQETPFDVWAPALRLPPLRPGDVLAVPDLGAWGVTAGLAAFSGADLPSEVVVDRDDPGAGVVHVSRLSVARYP</sequence>
<reference evidence="5 6" key="1">
    <citation type="submission" date="2020-08" db="EMBL/GenBank/DDBJ databases">
        <title>Amycolatopsis sp. nov. DR6-1 isolated from Dendrobium heterocarpum.</title>
        <authorList>
            <person name="Tedsree N."/>
            <person name="Kuncharoen N."/>
            <person name="Likhitwitayawuid K."/>
            <person name="Tanasupawat S."/>
        </authorList>
    </citation>
    <scope>NUCLEOTIDE SEQUENCE [LARGE SCALE GENOMIC DNA]</scope>
    <source>
        <strain evidence="5 6">DR6-1</strain>
    </source>
</reference>
<dbReference type="EMBL" id="JACGZW010000008">
    <property type="protein sequence ID" value="MBB1156111.1"/>
    <property type="molecule type" value="Genomic_DNA"/>
</dbReference>
<evidence type="ECO:0000256" key="1">
    <source>
        <dbReference type="ARBA" id="ARBA00001933"/>
    </source>
</evidence>
<gene>
    <name evidence="5" type="ORF">H4281_23420</name>
</gene>
<dbReference type="InterPro" id="IPR022643">
    <property type="entry name" value="De-COase2_C"/>
</dbReference>
<dbReference type="InterPro" id="IPR029066">
    <property type="entry name" value="PLP-binding_barrel"/>
</dbReference>
<dbReference type="GO" id="GO:0009089">
    <property type="term" value="P:lysine biosynthetic process via diaminopimelate"/>
    <property type="evidence" value="ECO:0007669"/>
    <property type="project" value="TreeGrafter"/>
</dbReference>
<evidence type="ECO:0000259" key="4">
    <source>
        <dbReference type="Pfam" id="PF02784"/>
    </source>
</evidence>
<dbReference type="Pfam" id="PF00278">
    <property type="entry name" value="Orn_DAP_Arg_deC"/>
    <property type="match status" value="1"/>
</dbReference>
<dbReference type="Pfam" id="PF02784">
    <property type="entry name" value="Orn_Arg_deC_N"/>
    <property type="match status" value="1"/>
</dbReference>
<dbReference type="PANTHER" id="PTHR43727">
    <property type="entry name" value="DIAMINOPIMELATE DECARBOXYLASE"/>
    <property type="match status" value="1"/>
</dbReference>
<comment type="caution">
    <text evidence="5">The sequence shown here is derived from an EMBL/GenBank/DDBJ whole genome shotgun (WGS) entry which is preliminary data.</text>
</comment>
<dbReference type="Gene3D" id="2.40.37.10">
    <property type="entry name" value="Lyase, Ornithine Decarboxylase, Chain A, domain 1"/>
    <property type="match status" value="2"/>
</dbReference>
<dbReference type="Proteomes" id="UP000526734">
    <property type="component" value="Unassembled WGS sequence"/>
</dbReference>
<feature type="domain" description="Orn/DAP/Arg decarboxylase 2 N-terminal" evidence="4">
    <location>
        <begin position="29"/>
        <end position="139"/>
    </location>
</feature>
<evidence type="ECO:0000313" key="5">
    <source>
        <dbReference type="EMBL" id="MBB1156111.1"/>
    </source>
</evidence>
<organism evidence="5 6">
    <name type="scientific">Amycolatopsis dendrobii</name>
    <dbReference type="NCBI Taxonomy" id="2760662"/>
    <lineage>
        <taxon>Bacteria</taxon>
        <taxon>Bacillati</taxon>
        <taxon>Actinomycetota</taxon>
        <taxon>Actinomycetes</taxon>
        <taxon>Pseudonocardiales</taxon>
        <taxon>Pseudonocardiaceae</taxon>
        <taxon>Amycolatopsis</taxon>
    </lineage>
</organism>
<accession>A0A7W3VZJ8</accession>
<evidence type="ECO:0000259" key="3">
    <source>
        <dbReference type="Pfam" id="PF00278"/>
    </source>
</evidence>
<evidence type="ECO:0000256" key="2">
    <source>
        <dbReference type="ARBA" id="ARBA00022898"/>
    </source>
</evidence>
<comment type="cofactor">
    <cofactor evidence="1">
        <name>pyridoxal 5'-phosphate</name>
        <dbReference type="ChEBI" id="CHEBI:597326"/>
    </cofactor>
</comment>
<protein>
    <submittedName>
        <fullName evidence="5">Type III PLP-dependent enzyme</fullName>
    </submittedName>
</protein>
<keyword evidence="2" id="KW-0663">Pyridoxal phosphate</keyword>
<dbReference type="AlphaFoldDB" id="A0A7W3VZJ8"/>
<name>A0A7W3VZJ8_9PSEU</name>
<dbReference type="SUPFAM" id="SSF51419">
    <property type="entry name" value="PLP-binding barrel"/>
    <property type="match status" value="1"/>
</dbReference>